<dbReference type="InterPro" id="IPR027417">
    <property type="entry name" value="P-loop_NTPase"/>
</dbReference>
<proteinExistence type="inferred from homology"/>
<sequence>MTEPIIEVKNLTISYMSNQSKVTVFKNINFQVYAGERVVLLGPSGEGKSTLINFLMGVLPDNMMIESGSYYFLNEAVYESGKYQPIIKTMRGREIGLIMQDAMLTLNPNRKVIDIFREVARQHVICSESQIEKKLSVYYHF</sequence>
<protein>
    <submittedName>
        <fullName evidence="6">Uncharacterized protein</fullName>
    </submittedName>
</protein>
<evidence type="ECO:0000256" key="3">
    <source>
        <dbReference type="ARBA" id="ARBA00022448"/>
    </source>
</evidence>
<evidence type="ECO:0000313" key="7">
    <source>
        <dbReference type="Proteomes" id="UP000062260"/>
    </source>
</evidence>
<dbReference type="PANTHER" id="PTHR43297:SF2">
    <property type="entry name" value="DIPEPTIDE TRANSPORT ATP-BINDING PROTEIN DPPD"/>
    <property type="match status" value="1"/>
</dbReference>
<dbReference type="GO" id="GO:0016020">
    <property type="term" value="C:membrane"/>
    <property type="evidence" value="ECO:0007669"/>
    <property type="project" value="UniProtKB-SubCell"/>
</dbReference>
<comment type="similarity">
    <text evidence="2">Belongs to the ABC transporter superfamily.</text>
</comment>
<dbReference type="GO" id="GO:0005524">
    <property type="term" value="F:ATP binding"/>
    <property type="evidence" value="ECO:0007669"/>
    <property type="project" value="InterPro"/>
</dbReference>
<keyword evidence="3" id="KW-0813">Transport</keyword>
<keyword evidence="5" id="KW-0472">Membrane</keyword>
<dbReference type="AlphaFoldDB" id="A0A0X8FMC9"/>
<dbReference type="KEGG" id="auh:AWM75_08085"/>
<reference evidence="6 7" key="1">
    <citation type="journal article" date="2016" name="Genome Announc.">
        <title>Complete Genome Sequences of Aerococcus christensenii CCUG 28831T, Aerococcus sanguinicola CCUG 43001T, Aerococcus urinae CCUG 36881T, Aerococcus urinaeequi CCUG 28094T, Aerococcus urinaehominis CCUG 42038 BT, and Aerococcus viridans CCUG 4311T.</title>
        <authorList>
            <person name="Carkaci D."/>
            <person name="Dargis R."/>
            <person name="Nielsen X.C."/>
            <person name="Skovgaard O."/>
            <person name="Fuursted K."/>
            <person name="Christensen J.J."/>
        </authorList>
    </citation>
    <scope>NUCLEOTIDE SEQUENCE [LARGE SCALE GENOMIC DNA]</scope>
    <source>
        <strain evidence="6 7">CCUG42038B</strain>
    </source>
</reference>
<dbReference type="RefSeq" id="WP_067980649.1">
    <property type="nucleotide sequence ID" value="NZ_CP014163.1"/>
</dbReference>
<evidence type="ECO:0000256" key="5">
    <source>
        <dbReference type="ARBA" id="ARBA00023136"/>
    </source>
</evidence>
<organism evidence="6 7">
    <name type="scientific">Aerococcus urinaehominis</name>
    <dbReference type="NCBI Taxonomy" id="128944"/>
    <lineage>
        <taxon>Bacteria</taxon>
        <taxon>Bacillati</taxon>
        <taxon>Bacillota</taxon>
        <taxon>Bacilli</taxon>
        <taxon>Lactobacillales</taxon>
        <taxon>Aerococcaceae</taxon>
        <taxon>Aerococcus</taxon>
    </lineage>
</organism>
<evidence type="ECO:0000256" key="1">
    <source>
        <dbReference type="ARBA" id="ARBA00004370"/>
    </source>
</evidence>
<dbReference type="PANTHER" id="PTHR43297">
    <property type="entry name" value="OLIGOPEPTIDE TRANSPORT ATP-BINDING PROTEIN APPD"/>
    <property type="match status" value="1"/>
</dbReference>
<comment type="subcellular location">
    <subcellularLocation>
        <location evidence="1">Membrane</location>
    </subcellularLocation>
</comment>
<dbReference type="Gene3D" id="3.40.50.300">
    <property type="entry name" value="P-loop containing nucleotide triphosphate hydrolases"/>
    <property type="match status" value="1"/>
</dbReference>
<keyword evidence="4" id="KW-1003">Cell membrane</keyword>
<evidence type="ECO:0000256" key="4">
    <source>
        <dbReference type="ARBA" id="ARBA00022475"/>
    </source>
</evidence>
<reference evidence="7" key="2">
    <citation type="submission" date="2016-01" db="EMBL/GenBank/DDBJ databases">
        <title>Six Aerococcus type strain genome sequencing and assembly using PacBio and Illumina Hiseq.</title>
        <authorList>
            <person name="Carkaci D."/>
            <person name="Dargis R."/>
            <person name="Nielsen X.C."/>
            <person name="Skovgaard O."/>
            <person name="Fuursted K."/>
            <person name="Christensen J.J."/>
        </authorList>
    </citation>
    <scope>NUCLEOTIDE SEQUENCE [LARGE SCALE GENOMIC DNA]</scope>
    <source>
        <strain evidence="7">CCUG42038B</strain>
    </source>
</reference>
<name>A0A0X8FMC9_9LACT</name>
<dbReference type="InterPro" id="IPR003439">
    <property type="entry name" value="ABC_transporter-like_ATP-bd"/>
</dbReference>
<dbReference type="InterPro" id="IPR050388">
    <property type="entry name" value="ABC_Ni/Peptide_Import"/>
</dbReference>
<evidence type="ECO:0000256" key="2">
    <source>
        <dbReference type="ARBA" id="ARBA00005417"/>
    </source>
</evidence>
<dbReference type="Proteomes" id="UP000062260">
    <property type="component" value="Chromosome"/>
</dbReference>
<dbReference type="SUPFAM" id="SSF52540">
    <property type="entry name" value="P-loop containing nucleoside triphosphate hydrolases"/>
    <property type="match status" value="1"/>
</dbReference>
<keyword evidence="7" id="KW-1185">Reference proteome</keyword>
<evidence type="ECO:0000313" key="6">
    <source>
        <dbReference type="EMBL" id="AMB99930.1"/>
    </source>
</evidence>
<dbReference type="STRING" id="128944.AWM75_08085"/>
<dbReference type="OrthoDB" id="9802264at2"/>
<dbReference type="Pfam" id="PF00005">
    <property type="entry name" value="ABC_tran"/>
    <property type="match status" value="1"/>
</dbReference>
<accession>A0A0X8FMC9</accession>
<gene>
    <name evidence="6" type="ORF">AWM75_08085</name>
</gene>
<dbReference type="EMBL" id="CP014163">
    <property type="protein sequence ID" value="AMB99930.1"/>
    <property type="molecule type" value="Genomic_DNA"/>
</dbReference>
<dbReference type="GO" id="GO:0016887">
    <property type="term" value="F:ATP hydrolysis activity"/>
    <property type="evidence" value="ECO:0007669"/>
    <property type="project" value="InterPro"/>
</dbReference>